<dbReference type="RefSeq" id="WP_092592509.1">
    <property type="nucleotide sequence ID" value="NZ_FMWL01000018.1"/>
</dbReference>
<reference evidence="6 7" key="1">
    <citation type="submission" date="2016-10" db="EMBL/GenBank/DDBJ databases">
        <authorList>
            <person name="de Groot N.N."/>
        </authorList>
    </citation>
    <scope>NUCLEOTIDE SEQUENCE [LARGE SCALE GENOMIC DNA]</scope>
    <source>
        <strain evidence="6 7">DSM 2784</strain>
    </source>
</reference>
<comment type="catalytic activity">
    <reaction evidence="5">
        <text>L-serine + acetyl-CoA = O-acetyl-L-serine + CoA</text>
        <dbReference type="Rhea" id="RHEA:24560"/>
        <dbReference type="ChEBI" id="CHEBI:33384"/>
        <dbReference type="ChEBI" id="CHEBI:57287"/>
        <dbReference type="ChEBI" id="CHEBI:57288"/>
        <dbReference type="ChEBI" id="CHEBI:58340"/>
        <dbReference type="EC" id="2.3.1.30"/>
    </reaction>
</comment>
<dbReference type="PIRSF" id="PIRSF000441">
    <property type="entry name" value="CysE"/>
    <property type="match status" value="1"/>
</dbReference>
<dbReference type="EC" id="2.3.1.30" evidence="5"/>
<dbReference type="Pfam" id="PF00132">
    <property type="entry name" value="Hexapep"/>
    <property type="match status" value="1"/>
</dbReference>
<sequence>MRRIKRIFHVVFTPSINSVKLCDLAILLSERGYKFLSLLVKNRLISKYGIHLGANTKIGKNFSLPHPQGIIIGRNAVVGDNCTIYHNVTLGTKHSVMREKIEYPTIGNNVTIYTGAVLIGGITVGDNTIIGANSLVMTNLDSNSVYVGNPLRKIESNHGGYH</sequence>
<dbReference type="OrthoDB" id="9801456at2"/>
<accession>A0A1G5S4S2</accession>
<dbReference type="EMBL" id="FMWL01000018">
    <property type="protein sequence ID" value="SCZ81402.1"/>
    <property type="molecule type" value="Genomic_DNA"/>
</dbReference>
<evidence type="ECO:0000256" key="3">
    <source>
        <dbReference type="ARBA" id="ARBA00022679"/>
    </source>
</evidence>
<evidence type="ECO:0000256" key="5">
    <source>
        <dbReference type="PIRNR" id="PIRNR000441"/>
    </source>
</evidence>
<dbReference type="InterPro" id="IPR005881">
    <property type="entry name" value="Ser_O-AcTrfase"/>
</dbReference>
<dbReference type="Proteomes" id="UP000199208">
    <property type="component" value="Unassembled WGS sequence"/>
</dbReference>
<evidence type="ECO:0000256" key="2">
    <source>
        <dbReference type="ARBA" id="ARBA00018522"/>
    </source>
</evidence>
<dbReference type="Gene3D" id="2.160.10.10">
    <property type="entry name" value="Hexapeptide repeat proteins"/>
    <property type="match status" value="1"/>
</dbReference>
<dbReference type="AlphaFoldDB" id="A0A1G5S4S2"/>
<dbReference type="InterPro" id="IPR001451">
    <property type="entry name" value="Hexapep"/>
</dbReference>
<evidence type="ECO:0000313" key="7">
    <source>
        <dbReference type="Proteomes" id="UP000199208"/>
    </source>
</evidence>
<dbReference type="PANTHER" id="PTHR42811">
    <property type="entry name" value="SERINE ACETYLTRANSFERASE"/>
    <property type="match status" value="1"/>
</dbReference>
<dbReference type="GO" id="GO:0005737">
    <property type="term" value="C:cytoplasm"/>
    <property type="evidence" value="ECO:0007669"/>
    <property type="project" value="InterPro"/>
</dbReference>
<dbReference type="GO" id="GO:0006535">
    <property type="term" value="P:cysteine biosynthetic process from serine"/>
    <property type="evidence" value="ECO:0007669"/>
    <property type="project" value="InterPro"/>
</dbReference>
<protein>
    <recommendedName>
        <fullName evidence="2 5">Serine acetyltransferase</fullName>
        <ecNumber evidence="5">2.3.1.30</ecNumber>
    </recommendedName>
</protein>
<name>A0A1G5S4S2_9FIRM</name>
<dbReference type="CDD" id="cd03354">
    <property type="entry name" value="LbH_SAT"/>
    <property type="match status" value="1"/>
</dbReference>
<evidence type="ECO:0000256" key="1">
    <source>
        <dbReference type="ARBA" id="ARBA00007274"/>
    </source>
</evidence>
<proteinExistence type="inferred from homology"/>
<organism evidence="6 7">
    <name type="scientific">Acidaminobacter hydrogenoformans DSM 2784</name>
    <dbReference type="NCBI Taxonomy" id="1120920"/>
    <lineage>
        <taxon>Bacteria</taxon>
        <taxon>Bacillati</taxon>
        <taxon>Bacillota</taxon>
        <taxon>Clostridia</taxon>
        <taxon>Peptostreptococcales</taxon>
        <taxon>Acidaminobacteraceae</taxon>
        <taxon>Acidaminobacter</taxon>
    </lineage>
</organism>
<dbReference type="STRING" id="1120920.SAMN03080599_02782"/>
<evidence type="ECO:0000313" key="6">
    <source>
        <dbReference type="EMBL" id="SCZ81402.1"/>
    </source>
</evidence>
<dbReference type="InterPro" id="IPR045304">
    <property type="entry name" value="LbH_SAT"/>
</dbReference>
<keyword evidence="3 5" id="KW-0808">Transferase</keyword>
<dbReference type="SUPFAM" id="SSF51161">
    <property type="entry name" value="Trimeric LpxA-like enzymes"/>
    <property type="match status" value="1"/>
</dbReference>
<dbReference type="Pfam" id="PF14602">
    <property type="entry name" value="Hexapep_2"/>
    <property type="match status" value="1"/>
</dbReference>
<gene>
    <name evidence="6" type="ORF">SAMN03080599_02782</name>
</gene>
<dbReference type="GO" id="GO:0009001">
    <property type="term" value="F:serine O-acetyltransferase activity"/>
    <property type="evidence" value="ECO:0007669"/>
    <property type="project" value="UniProtKB-EC"/>
</dbReference>
<keyword evidence="4 5" id="KW-0012">Acyltransferase</keyword>
<dbReference type="InterPro" id="IPR011004">
    <property type="entry name" value="Trimer_LpxA-like_sf"/>
</dbReference>
<keyword evidence="7" id="KW-1185">Reference proteome</keyword>
<evidence type="ECO:0000256" key="4">
    <source>
        <dbReference type="ARBA" id="ARBA00023315"/>
    </source>
</evidence>
<comment type="similarity">
    <text evidence="1 5">Belongs to the transferase hexapeptide repeat family.</text>
</comment>